<dbReference type="PANTHER" id="PTHR43289">
    <property type="entry name" value="MITOGEN-ACTIVATED PROTEIN KINASE KINASE KINASE 20-RELATED"/>
    <property type="match status" value="1"/>
</dbReference>
<dbReference type="GO" id="GO:0004674">
    <property type="term" value="F:protein serine/threonine kinase activity"/>
    <property type="evidence" value="ECO:0007669"/>
    <property type="project" value="UniProtKB-KW"/>
</dbReference>
<keyword evidence="4" id="KW-0067">ATP-binding</keyword>
<keyword evidence="2" id="KW-0547">Nucleotide-binding</keyword>
<organism evidence="7 8">
    <name type="scientific">Corallococcus terminator</name>
    <dbReference type="NCBI Taxonomy" id="2316733"/>
    <lineage>
        <taxon>Bacteria</taxon>
        <taxon>Pseudomonadati</taxon>
        <taxon>Myxococcota</taxon>
        <taxon>Myxococcia</taxon>
        <taxon>Myxococcales</taxon>
        <taxon>Cystobacterineae</taxon>
        <taxon>Myxococcaceae</taxon>
        <taxon>Corallococcus</taxon>
    </lineage>
</organism>
<evidence type="ECO:0000259" key="6">
    <source>
        <dbReference type="PROSITE" id="PS50011"/>
    </source>
</evidence>
<dbReference type="PANTHER" id="PTHR43289:SF6">
    <property type="entry name" value="SERINE_THREONINE-PROTEIN KINASE NEKL-3"/>
    <property type="match status" value="1"/>
</dbReference>
<evidence type="ECO:0000313" key="7">
    <source>
        <dbReference type="EMBL" id="RKG68142.1"/>
    </source>
</evidence>
<dbReference type="InterPro" id="IPR011009">
    <property type="entry name" value="Kinase-like_dom_sf"/>
</dbReference>
<keyword evidence="8" id="KW-1185">Reference proteome</keyword>
<dbReference type="Proteomes" id="UP000268094">
    <property type="component" value="Unassembled WGS sequence"/>
</dbReference>
<name>A0A3A8HAF0_9BACT</name>
<reference evidence="8" key="1">
    <citation type="submission" date="2018-09" db="EMBL/GenBank/DDBJ databases">
        <authorList>
            <person name="Livingstone P.G."/>
            <person name="Whitworth D.E."/>
        </authorList>
    </citation>
    <scope>NUCLEOTIDE SEQUENCE [LARGE SCALE GENOMIC DNA]</scope>
    <source>
        <strain evidence="8">CA054A</strain>
    </source>
</reference>
<dbReference type="EMBL" id="RAVZ01000618">
    <property type="protein sequence ID" value="RKG68142.1"/>
    <property type="molecule type" value="Genomic_DNA"/>
</dbReference>
<evidence type="ECO:0000313" key="8">
    <source>
        <dbReference type="Proteomes" id="UP000268094"/>
    </source>
</evidence>
<dbReference type="AlphaFoldDB" id="A0A3A8HAF0"/>
<dbReference type="RefSeq" id="WP_120545865.1">
    <property type="nucleotide sequence ID" value="NZ_RAVZ01000618.1"/>
</dbReference>
<feature type="region of interest" description="Disordered" evidence="5">
    <location>
        <begin position="322"/>
        <end position="482"/>
    </location>
</feature>
<keyword evidence="7" id="KW-0723">Serine/threonine-protein kinase</keyword>
<keyword evidence="3 7" id="KW-0418">Kinase</keyword>
<dbReference type="Gene3D" id="3.30.200.20">
    <property type="entry name" value="Phosphorylase Kinase, domain 1"/>
    <property type="match status" value="1"/>
</dbReference>
<evidence type="ECO:0000256" key="3">
    <source>
        <dbReference type="ARBA" id="ARBA00022777"/>
    </source>
</evidence>
<dbReference type="InterPro" id="IPR000719">
    <property type="entry name" value="Prot_kinase_dom"/>
</dbReference>
<dbReference type="OrthoDB" id="9801841at2"/>
<gene>
    <name evidence="7" type="ORF">D7V88_40800</name>
</gene>
<evidence type="ECO:0000256" key="4">
    <source>
        <dbReference type="ARBA" id="ARBA00022840"/>
    </source>
</evidence>
<dbReference type="PROSITE" id="PS00109">
    <property type="entry name" value="PROTEIN_KINASE_TYR"/>
    <property type="match status" value="1"/>
</dbReference>
<evidence type="ECO:0000256" key="1">
    <source>
        <dbReference type="ARBA" id="ARBA00022679"/>
    </source>
</evidence>
<evidence type="ECO:0000256" key="5">
    <source>
        <dbReference type="SAM" id="MobiDB-lite"/>
    </source>
</evidence>
<dbReference type="Pfam" id="PF00069">
    <property type="entry name" value="Pkinase"/>
    <property type="match status" value="1"/>
</dbReference>
<dbReference type="InterPro" id="IPR008266">
    <property type="entry name" value="Tyr_kinase_AS"/>
</dbReference>
<proteinExistence type="predicted"/>
<comment type="caution">
    <text evidence="7">The sequence shown here is derived from an EMBL/GenBank/DDBJ whole genome shotgun (WGS) entry which is preliminary data.</text>
</comment>
<protein>
    <submittedName>
        <fullName evidence="7">Serine/threonine protein kinase</fullName>
    </submittedName>
</protein>
<dbReference type="SUPFAM" id="SSF56112">
    <property type="entry name" value="Protein kinase-like (PK-like)"/>
    <property type="match status" value="1"/>
</dbReference>
<feature type="compositionally biased region" description="Basic and acidic residues" evidence="5">
    <location>
        <begin position="450"/>
        <end position="466"/>
    </location>
</feature>
<dbReference type="CDD" id="cd14014">
    <property type="entry name" value="STKc_PknB_like"/>
    <property type="match status" value="1"/>
</dbReference>
<evidence type="ECO:0000256" key="2">
    <source>
        <dbReference type="ARBA" id="ARBA00022741"/>
    </source>
</evidence>
<sequence>MTLEAGTHVGKYVVRRKLAEGGMAEIFLCTARGPEGFEKEVVIKRVRAFLASDPDFVQMFIAEARLASRLNHANVVQIFDFDKHEDTYYLAMEYVRGCSLWELRKRSKEAMTPMPPTLVAHIGAEVARGLHYAHRLRVNGELLHLVHRDVTPHNVLVSYDGAVKLTDFGIAKAGNKLTNPGVLKGKFAYMSPEQARGESVDVRTDVFALGVVLWELLTGGRLFQGDSEIAVLRAVQESTIVPPARLNPDVPPDLDAAICRALERDLSKRFQTAGELERALAQCVLNKARSVDDTDVGDFVRRLFPVAASNMALPAMPERTALVDGALPPPGSEEAPAPREPTAVMSSRGHASGAMRSPSPDEDLHGTTLVLSRDGRPADAAQGRPPPSTPLMPLSSMDRGGAREPLAAPSGKRSDSREIAAASGEASQGGRRGVAQGEGRFELAGGNLGREARDGSRSDIEPREADTVSVTEPGPPSAPGRKRTVWAGAAALGLVGLLGVIAVARSTSGTPVAEQGLSLIHI</sequence>
<keyword evidence="1" id="KW-0808">Transferase</keyword>
<dbReference type="PROSITE" id="PS50011">
    <property type="entry name" value="PROTEIN_KINASE_DOM"/>
    <property type="match status" value="1"/>
</dbReference>
<feature type="domain" description="Protein kinase" evidence="6">
    <location>
        <begin position="12"/>
        <end position="281"/>
    </location>
</feature>
<dbReference type="GO" id="GO:0005524">
    <property type="term" value="F:ATP binding"/>
    <property type="evidence" value="ECO:0007669"/>
    <property type="project" value="UniProtKB-KW"/>
</dbReference>
<accession>A0A3A8HAF0</accession>
<dbReference type="Gene3D" id="1.10.510.10">
    <property type="entry name" value="Transferase(Phosphotransferase) domain 1"/>
    <property type="match status" value="1"/>
</dbReference>